<dbReference type="AlphaFoldDB" id="A0A9J5XX42"/>
<reference evidence="2 3" key="1">
    <citation type="submission" date="2020-09" db="EMBL/GenBank/DDBJ databases">
        <title>De no assembly of potato wild relative species, Solanum commersonii.</title>
        <authorList>
            <person name="Cho K."/>
        </authorList>
    </citation>
    <scope>NUCLEOTIDE SEQUENCE [LARGE SCALE GENOMIC DNA]</scope>
    <source>
        <strain evidence="2">LZ3.2</strain>
        <tissue evidence="2">Leaf</tissue>
    </source>
</reference>
<gene>
    <name evidence="2" type="ORF">H5410_042262</name>
</gene>
<name>A0A9J5XX42_SOLCO</name>
<feature type="compositionally biased region" description="Polar residues" evidence="1">
    <location>
        <begin position="15"/>
        <end position="41"/>
    </location>
</feature>
<evidence type="ECO:0000256" key="1">
    <source>
        <dbReference type="SAM" id="MobiDB-lite"/>
    </source>
</evidence>
<organism evidence="2 3">
    <name type="scientific">Solanum commersonii</name>
    <name type="common">Commerson's wild potato</name>
    <name type="synonym">Commerson's nightshade</name>
    <dbReference type="NCBI Taxonomy" id="4109"/>
    <lineage>
        <taxon>Eukaryota</taxon>
        <taxon>Viridiplantae</taxon>
        <taxon>Streptophyta</taxon>
        <taxon>Embryophyta</taxon>
        <taxon>Tracheophyta</taxon>
        <taxon>Spermatophyta</taxon>
        <taxon>Magnoliopsida</taxon>
        <taxon>eudicotyledons</taxon>
        <taxon>Gunneridae</taxon>
        <taxon>Pentapetalae</taxon>
        <taxon>asterids</taxon>
        <taxon>lamiids</taxon>
        <taxon>Solanales</taxon>
        <taxon>Solanaceae</taxon>
        <taxon>Solanoideae</taxon>
        <taxon>Solaneae</taxon>
        <taxon>Solanum</taxon>
    </lineage>
</organism>
<dbReference type="OrthoDB" id="414698at2759"/>
<dbReference type="EMBL" id="JACXVP010000008">
    <property type="protein sequence ID" value="KAG5591748.1"/>
    <property type="molecule type" value="Genomic_DNA"/>
</dbReference>
<comment type="caution">
    <text evidence="2">The sequence shown here is derived from an EMBL/GenBank/DDBJ whole genome shotgun (WGS) entry which is preliminary data.</text>
</comment>
<evidence type="ECO:0000313" key="3">
    <source>
        <dbReference type="Proteomes" id="UP000824120"/>
    </source>
</evidence>
<keyword evidence="3" id="KW-1185">Reference proteome</keyword>
<proteinExistence type="predicted"/>
<protein>
    <submittedName>
        <fullName evidence="2">Uncharacterized protein</fullName>
    </submittedName>
</protein>
<accession>A0A9J5XX42</accession>
<evidence type="ECO:0000313" key="2">
    <source>
        <dbReference type="EMBL" id="KAG5591748.1"/>
    </source>
</evidence>
<dbReference type="Proteomes" id="UP000824120">
    <property type="component" value="Chromosome 8"/>
</dbReference>
<feature type="region of interest" description="Disordered" evidence="1">
    <location>
        <begin position="13"/>
        <end position="59"/>
    </location>
</feature>
<sequence length="59" mass="6201">MGWKGKCKEIEVPLLTNSHPMSGTPHRSPTKSGFTPGSPTLGSKALPNKGDSVPKGNRT</sequence>